<feature type="region of interest" description="Disordered" evidence="1">
    <location>
        <begin position="1"/>
        <end position="76"/>
    </location>
</feature>
<feature type="compositionally biased region" description="Polar residues" evidence="1">
    <location>
        <begin position="95"/>
        <end position="109"/>
    </location>
</feature>
<sequence>MSYIYPPNPSSHQQAFPPSPSQYSQQHSPQVSYPSGPSNFQNFSRQQDTHHVYQPLGPHLIPPSLPSTSQSPGRRRIGYDYLASLSTSVSNLSVEGAPTSYQTDTSTHNPIPSSSYYPSEPECRLQSDSVSPNYNKRLPALPPPPKPSIANYQYRAQASKYRDELRKRDPTPPPLPPRPRSLPLPDVNYDASVSVLVPPVESSFSEGSQRPASGTAGKATRTPPRTFKPSIHPHSKPRTSDENRLLPPSPRTPPRPYSDPSVPMSSKSKSKAKTRASLNRLKDSSRPNLDPDYDPIIDLTLSSSEEEDDSAPQDDKITPRSPARRRRAASERTPVTSSHSTPSRSLGNVKGLFAVQCSGFTRTGQPCKRLVKTAAPYLSDSNTHIDEGDERSDKVMGRYCKDHAGLICQAHGFYWRGDARRPAVWIDFKEFIPSDLGQQTQTLLRMTMESKLTPKELPGYLYAYELRDLETPTVVYFKIGRTDNVPRRIGEWTNQCQSKTPTLRDIFPLPSSRPGSRATAAASGLHRSGTLTTSYLPGATTHLNAPSKAMKRWERLVHLELADRSASMIESGKAFEEVREKCKDCGLSHREIFPLYKNGKGAQIYETIVVEAIKRWNRFIERITDEAV</sequence>
<name>A0A1B9IDI6_9TREE</name>
<feature type="compositionally biased region" description="Pro residues" evidence="1">
    <location>
        <begin position="247"/>
        <end position="257"/>
    </location>
</feature>
<dbReference type="PANTHER" id="PTHR28094:SF1">
    <property type="entry name" value="MEIOTICALLY UP-REGULATED GENE 113 PROTEIN"/>
    <property type="match status" value="1"/>
</dbReference>
<feature type="region of interest" description="Disordered" evidence="1">
    <location>
        <begin position="200"/>
        <end position="345"/>
    </location>
</feature>
<dbReference type="Pfam" id="PF10544">
    <property type="entry name" value="T5orf172"/>
    <property type="match status" value="1"/>
</dbReference>
<reference evidence="4" key="4">
    <citation type="submission" date="2024-02" db="EMBL/GenBank/DDBJ databases">
        <title>Comparative genomics of Cryptococcus and Kwoniella reveals pathogenesis evolution and contrasting modes of karyotype evolution via chromosome fusion or intercentromeric recombination.</title>
        <authorList>
            <person name="Coelho M.A."/>
            <person name="David-Palma M."/>
            <person name="Shea T."/>
            <person name="Bowers K."/>
            <person name="McGinley-Smith S."/>
            <person name="Mohammad A.W."/>
            <person name="Gnirke A."/>
            <person name="Yurkov A.M."/>
            <person name="Nowrousian M."/>
            <person name="Sun S."/>
            <person name="Cuomo C.A."/>
            <person name="Heitman J."/>
        </authorList>
    </citation>
    <scope>NUCLEOTIDE SEQUENCE</scope>
    <source>
        <strain evidence="4">CBS 10737</strain>
    </source>
</reference>
<feature type="domain" description="Bacteriophage T5 Orf172 DNA-binding" evidence="2">
    <location>
        <begin position="460"/>
        <end position="616"/>
    </location>
</feature>
<evidence type="ECO:0000313" key="5">
    <source>
        <dbReference type="Proteomes" id="UP000094020"/>
    </source>
</evidence>
<evidence type="ECO:0000256" key="1">
    <source>
        <dbReference type="SAM" id="MobiDB-lite"/>
    </source>
</evidence>
<dbReference type="KEGG" id="kpin:30169281"/>
<feature type="compositionally biased region" description="Basic and acidic residues" evidence="1">
    <location>
        <begin position="160"/>
        <end position="170"/>
    </location>
</feature>
<reference evidence="4" key="2">
    <citation type="submission" date="2013-07" db="EMBL/GenBank/DDBJ databases">
        <authorList>
            <consortium name="The Broad Institute Genome Sequencing Platform"/>
            <person name="Cuomo C."/>
            <person name="Litvintseva A."/>
            <person name="Chen Y."/>
            <person name="Heitman J."/>
            <person name="Sun S."/>
            <person name="Springer D."/>
            <person name="Dromer F."/>
            <person name="Young S.K."/>
            <person name="Zeng Q."/>
            <person name="Gargeya S."/>
            <person name="Fitzgerald M."/>
            <person name="Abouelleil A."/>
            <person name="Alvarado L."/>
            <person name="Berlin A.M."/>
            <person name="Chapman S.B."/>
            <person name="Dewar J."/>
            <person name="Goldberg J."/>
            <person name="Griggs A."/>
            <person name="Gujja S."/>
            <person name="Hansen M."/>
            <person name="Howarth C."/>
            <person name="Imamovic A."/>
            <person name="Larimer J."/>
            <person name="McCowan C."/>
            <person name="Murphy C."/>
            <person name="Pearson M."/>
            <person name="Priest M."/>
            <person name="Roberts A."/>
            <person name="Saif S."/>
            <person name="Shea T."/>
            <person name="Sykes S."/>
            <person name="Wortman J."/>
            <person name="Nusbaum C."/>
            <person name="Birren B."/>
        </authorList>
    </citation>
    <scope>NUCLEOTIDE SEQUENCE</scope>
    <source>
        <strain evidence="4">CBS 10737</strain>
    </source>
</reference>
<dbReference type="InterPro" id="IPR018306">
    <property type="entry name" value="Phage_T5_Orf172_DNA-bd"/>
</dbReference>
<evidence type="ECO:0000259" key="2">
    <source>
        <dbReference type="Pfam" id="PF10544"/>
    </source>
</evidence>
<dbReference type="InterPro" id="IPR053006">
    <property type="entry name" value="Meiosis_regulatory"/>
</dbReference>
<reference evidence="3" key="1">
    <citation type="submission" date="2013-07" db="EMBL/GenBank/DDBJ databases">
        <title>The Genome Sequence of Cryptococcus pinus CBS10737.</title>
        <authorList>
            <consortium name="The Broad Institute Genome Sequencing Platform"/>
            <person name="Cuomo C."/>
            <person name="Litvintseva A."/>
            <person name="Chen Y."/>
            <person name="Heitman J."/>
            <person name="Sun S."/>
            <person name="Springer D."/>
            <person name="Dromer F."/>
            <person name="Young S.K."/>
            <person name="Zeng Q."/>
            <person name="Gargeya S."/>
            <person name="Fitzgerald M."/>
            <person name="Abouelleil A."/>
            <person name="Alvarado L."/>
            <person name="Berlin A.M."/>
            <person name="Chapman S.B."/>
            <person name="Dewar J."/>
            <person name="Goldberg J."/>
            <person name="Griggs A."/>
            <person name="Gujja S."/>
            <person name="Hansen M."/>
            <person name="Howarth C."/>
            <person name="Imamovic A."/>
            <person name="Larimer J."/>
            <person name="McCowan C."/>
            <person name="Murphy C."/>
            <person name="Pearson M."/>
            <person name="Priest M."/>
            <person name="Roberts A."/>
            <person name="Saif S."/>
            <person name="Shea T."/>
            <person name="Sykes S."/>
            <person name="Wortman J."/>
            <person name="Nusbaum C."/>
            <person name="Birren B."/>
        </authorList>
    </citation>
    <scope>NUCLEOTIDE SEQUENCE [LARGE SCALE GENOMIC DNA]</scope>
    <source>
        <strain evidence="3">CBS 10737</strain>
    </source>
</reference>
<evidence type="ECO:0000313" key="4">
    <source>
        <dbReference type="EMBL" id="WWC66511.1"/>
    </source>
</evidence>
<protein>
    <recommendedName>
        <fullName evidence="2">Bacteriophage T5 Orf172 DNA-binding domain-containing protein</fullName>
    </recommendedName>
</protein>
<organism evidence="3">
    <name type="scientific">Kwoniella pini CBS 10737</name>
    <dbReference type="NCBI Taxonomy" id="1296096"/>
    <lineage>
        <taxon>Eukaryota</taxon>
        <taxon>Fungi</taxon>
        <taxon>Dikarya</taxon>
        <taxon>Basidiomycota</taxon>
        <taxon>Agaricomycotina</taxon>
        <taxon>Tremellomycetes</taxon>
        <taxon>Tremellales</taxon>
        <taxon>Cryptococcaceae</taxon>
        <taxon>Kwoniella</taxon>
    </lineage>
</organism>
<dbReference type="OrthoDB" id="2417614at2759"/>
<accession>A0A1B9IDI6</accession>
<dbReference type="EMBL" id="CP144519">
    <property type="protein sequence ID" value="WWC66511.1"/>
    <property type="molecule type" value="Genomic_DNA"/>
</dbReference>
<feature type="compositionally biased region" description="Low complexity" evidence="1">
    <location>
        <begin position="258"/>
        <end position="267"/>
    </location>
</feature>
<dbReference type="Proteomes" id="UP000094020">
    <property type="component" value="Chromosome 1"/>
</dbReference>
<dbReference type="STRING" id="1296096.A0A1B9IDI6"/>
<proteinExistence type="predicted"/>
<dbReference type="RefSeq" id="XP_019014825.1">
    <property type="nucleotide sequence ID" value="XM_019152687.1"/>
</dbReference>
<feature type="compositionally biased region" description="Pro residues" evidence="1">
    <location>
        <begin position="171"/>
        <end position="182"/>
    </location>
</feature>
<dbReference type="GeneID" id="30169281"/>
<keyword evidence="5" id="KW-1185">Reference proteome</keyword>
<feature type="region of interest" description="Disordered" evidence="1">
    <location>
        <begin position="95"/>
        <end position="186"/>
    </location>
</feature>
<gene>
    <name evidence="3" type="ORF">I206_00912</name>
    <name evidence="4" type="ORF">I206_100413</name>
</gene>
<dbReference type="EMBL" id="KI894007">
    <property type="protein sequence ID" value="OCF53606.1"/>
    <property type="molecule type" value="Genomic_DNA"/>
</dbReference>
<feature type="compositionally biased region" description="Low complexity" evidence="1">
    <location>
        <begin position="110"/>
        <end position="120"/>
    </location>
</feature>
<dbReference type="AlphaFoldDB" id="A0A1B9IDI6"/>
<feature type="compositionally biased region" description="Polar residues" evidence="1">
    <location>
        <begin position="36"/>
        <end position="46"/>
    </location>
</feature>
<feature type="compositionally biased region" description="Polar residues" evidence="1">
    <location>
        <begin position="335"/>
        <end position="345"/>
    </location>
</feature>
<evidence type="ECO:0000313" key="3">
    <source>
        <dbReference type="EMBL" id="OCF53606.1"/>
    </source>
</evidence>
<reference evidence="3" key="3">
    <citation type="submission" date="2016-07" db="EMBL/GenBank/DDBJ databases">
        <title>Evolution of pathogenesis and genome organization in the Tremellales.</title>
        <authorList>
            <person name="Cuomo C."/>
            <person name="Litvintseva A."/>
            <person name="Heitman J."/>
            <person name="Chen Y."/>
            <person name="Sun S."/>
            <person name="Springer D."/>
            <person name="Dromer F."/>
            <person name="Young S."/>
            <person name="Zeng Q."/>
            <person name="Chapman S."/>
            <person name="Gujja S."/>
            <person name="Saif S."/>
            <person name="Birren B."/>
        </authorList>
    </citation>
    <scope>NUCLEOTIDE SEQUENCE</scope>
    <source>
        <strain evidence="3">CBS 10737</strain>
    </source>
</reference>
<dbReference type="PANTHER" id="PTHR28094">
    <property type="entry name" value="MEIOTICALLY UP-REGULATED GENE 113 PROTEIN"/>
    <property type="match status" value="1"/>
</dbReference>
<feature type="compositionally biased region" description="Low complexity" evidence="1">
    <location>
        <begin position="13"/>
        <end position="35"/>
    </location>
</feature>